<keyword evidence="1" id="KW-0175">Coiled coil</keyword>
<proteinExistence type="predicted"/>
<sequence>MSATKFSLGKQHDLLRDALKDVNAELSRLQMERRDLEDEIRRLTNTIKETQEEELHLKDGMRKMALKEKAVGMKREQLNKKILKLKQKIGKVQALGAKMSEVE</sequence>
<dbReference type="AlphaFoldDB" id="A0A8T4L819"/>
<feature type="coiled-coil region" evidence="1">
    <location>
        <begin position="12"/>
        <end position="95"/>
    </location>
</feature>
<dbReference type="EMBL" id="JAGVWE010000002">
    <property type="protein sequence ID" value="MBS3062764.1"/>
    <property type="molecule type" value="Genomic_DNA"/>
</dbReference>
<gene>
    <name evidence="2" type="ORF">J4203_02740</name>
</gene>
<dbReference type="Proteomes" id="UP000678237">
    <property type="component" value="Unassembled WGS sequence"/>
</dbReference>
<comment type="caution">
    <text evidence="2">The sequence shown here is derived from an EMBL/GenBank/DDBJ whole genome shotgun (WGS) entry which is preliminary data.</text>
</comment>
<protein>
    <submittedName>
        <fullName evidence="2">Uncharacterized protein</fullName>
    </submittedName>
</protein>
<evidence type="ECO:0000313" key="2">
    <source>
        <dbReference type="EMBL" id="MBS3062764.1"/>
    </source>
</evidence>
<evidence type="ECO:0000256" key="1">
    <source>
        <dbReference type="SAM" id="Coils"/>
    </source>
</evidence>
<accession>A0A8T4L819</accession>
<name>A0A8T4L819_9ARCH</name>
<evidence type="ECO:0000313" key="3">
    <source>
        <dbReference type="Proteomes" id="UP000678237"/>
    </source>
</evidence>
<reference evidence="2" key="2">
    <citation type="submission" date="2021-05" db="EMBL/GenBank/DDBJ databases">
        <title>Protein family content uncovers lineage relationships and bacterial pathway maintenance mechanisms in DPANN archaea.</title>
        <authorList>
            <person name="Castelle C.J."/>
            <person name="Meheust R."/>
            <person name="Jaffe A.L."/>
            <person name="Seitz K."/>
            <person name="Gong X."/>
            <person name="Baker B.J."/>
            <person name="Banfield J.F."/>
        </authorList>
    </citation>
    <scope>NUCLEOTIDE SEQUENCE</scope>
    <source>
        <strain evidence="2">RIFCSPLOWO2_01_FULL_58_19</strain>
    </source>
</reference>
<reference evidence="2" key="1">
    <citation type="submission" date="2021-03" db="EMBL/GenBank/DDBJ databases">
        <authorList>
            <person name="Jaffe A."/>
        </authorList>
    </citation>
    <scope>NUCLEOTIDE SEQUENCE</scope>
    <source>
        <strain evidence="2">RIFCSPLOWO2_01_FULL_58_19</strain>
    </source>
</reference>
<organism evidence="2 3">
    <name type="scientific">Candidatus Iainarchaeum sp</name>
    <dbReference type="NCBI Taxonomy" id="3101447"/>
    <lineage>
        <taxon>Archaea</taxon>
        <taxon>Candidatus Iainarchaeota</taxon>
        <taxon>Candidatus Iainarchaeia</taxon>
        <taxon>Candidatus Iainarchaeales</taxon>
        <taxon>Candidatus Iainarchaeaceae</taxon>
        <taxon>Candidatus Iainarchaeum</taxon>
    </lineage>
</organism>